<feature type="transmembrane region" description="Helical" evidence="10">
    <location>
        <begin position="759"/>
        <end position="781"/>
    </location>
</feature>
<dbReference type="Gene3D" id="3.40.50.300">
    <property type="entry name" value="P-loop containing nucleotide triphosphate hydrolases"/>
    <property type="match status" value="1"/>
</dbReference>
<comment type="similarity">
    <text evidence="9">Belongs to the ABC transporter superfamily. Macrolide exporter (TC 3.A.1.122) family.</text>
</comment>
<reference evidence="12" key="1">
    <citation type="submission" date="2019-11" db="EMBL/GenBank/DDBJ databases">
        <authorList>
            <person name="Feng L."/>
        </authorList>
    </citation>
    <scope>NUCLEOTIDE SEQUENCE</scope>
    <source>
        <strain evidence="12">IbartlettiiLFYP30</strain>
    </source>
</reference>
<evidence type="ECO:0000256" key="7">
    <source>
        <dbReference type="ARBA" id="ARBA00022989"/>
    </source>
</evidence>
<gene>
    <name evidence="12" type="ORF">IBLFYP30_00566</name>
</gene>
<comment type="subcellular location">
    <subcellularLocation>
        <location evidence="1">Cell inner membrane</location>
        <topology evidence="1">Multi-pass membrane protein</topology>
    </subcellularLocation>
</comment>
<dbReference type="GO" id="GO:0005524">
    <property type="term" value="F:ATP binding"/>
    <property type="evidence" value="ECO:0007669"/>
    <property type="project" value="UniProtKB-KW"/>
</dbReference>
<evidence type="ECO:0000313" key="12">
    <source>
        <dbReference type="EMBL" id="VYU55461.1"/>
    </source>
</evidence>
<dbReference type="PANTHER" id="PTHR42798">
    <property type="entry name" value="LIPOPROTEIN-RELEASING SYSTEM ATP-BINDING PROTEIN LOLD"/>
    <property type="match status" value="1"/>
</dbReference>
<dbReference type="CDD" id="cd03255">
    <property type="entry name" value="ABC_MJ0796_LolCDE_FtsE"/>
    <property type="match status" value="1"/>
</dbReference>
<keyword evidence="3" id="KW-1003">Cell membrane</keyword>
<dbReference type="GO" id="GO:0005886">
    <property type="term" value="C:plasma membrane"/>
    <property type="evidence" value="ECO:0007669"/>
    <property type="project" value="UniProtKB-SubCell"/>
</dbReference>
<dbReference type="EMBL" id="CACRUE010000045">
    <property type="protein sequence ID" value="VYU55461.1"/>
    <property type="molecule type" value="Genomic_DNA"/>
</dbReference>
<feature type="domain" description="ABC transporter" evidence="11">
    <location>
        <begin position="2"/>
        <end position="240"/>
    </location>
</feature>
<keyword evidence="8 10" id="KW-0472">Membrane</keyword>
<evidence type="ECO:0000256" key="3">
    <source>
        <dbReference type="ARBA" id="ARBA00022475"/>
    </source>
</evidence>
<proteinExistence type="inferred from homology"/>
<evidence type="ECO:0000256" key="9">
    <source>
        <dbReference type="ARBA" id="ARBA00038388"/>
    </source>
</evidence>
<evidence type="ECO:0000256" key="4">
    <source>
        <dbReference type="ARBA" id="ARBA00022692"/>
    </source>
</evidence>
<dbReference type="Pfam" id="PF00005">
    <property type="entry name" value="ABC_tran"/>
    <property type="match status" value="1"/>
</dbReference>
<name>A0A6N3FU16_9FIRM</name>
<feature type="transmembrane region" description="Helical" evidence="10">
    <location>
        <begin position="716"/>
        <end position="739"/>
    </location>
</feature>
<dbReference type="InterPro" id="IPR027417">
    <property type="entry name" value="P-loop_NTPase"/>
</dbReference>
<feature type="transmembrane region" description="Helical" evidence="10">
    <location>
        <begin position="660"/>
        <end position="682"/>
    </location>
</feature>
<evidence type="ECO:0000256" key="1">
    <source>
        <dbReference type="ARBA" id="ARBA00004429"/>
    </source>
</evidence>
<dbReference type="InterPro" id="IPR003593">
    <property type="entry name" value="AAA+_ATPase"/>
</dbReference>
<dbReference type="SUPFAM" id="SSF52540">
    <property type="entry name" value="P-loop containing nucleoside triphosphate hydrolases"/>
    <property type="match status" value="1"/>
</dbReference>
<protein>
    <submittedName>
        <fullName evidence="12">Putative ABC transporter ATP-binding protein/MT1014</fullName>
    </submittedName>
</protein>
<dbReference type="GO" id="GO:0016887">
    <property type="term" value="F:ATP hydrolysis activity"/>
    <property type="evidence" value="ECO:0007669"/>
    <property type="project" value="InterPro"/>
</dbReference>
<dbReference type="SMART" id="SM00382">
    <property type="entry name" value="AAA"/>
    <property type="match status" value="1"/>
</dbReference>
<keyword evidence="7 10" id="KW-1133">Transmembrane helix</keyword>
<dbReference type="RefSeq" id="WP_024038475.1">
    <property type="nucleotide sequence ID" value="NZ_CACRUE010000045.1"/>
</dbReference>
<dbReference type="AlphaFoldDB" id="A0A6N3FU16"/>
<dbReference type="PROSITE" id="PS50893">
    <property type="entry name" value="ABC_TRANSPORTER_2"/>
    <property type="match status" value="1"/>
</dbReference>
<keyword evidence="4 10" id="KW-0812">Transmembrane</keyword>
<accession>A0A6N3FU16</accession>
<keyword evidence="2" id="KW-0813">Transport</keyword>
<keyword evidence="5" id="KW-0547">Nucleotide-binding</keyword>
<evidence type="ECO:0000256" key="2">
    <source>
        <dbReference type="ARBA" id="ARBA00022448"/>
    </source>
</evidence>
<evidence type="ECO:0000256" key="5">
    <source>
        <dbReference type="ARBA" id="ARBA00022741"/>
    </source>
</evidence>
<dbReference type="InterPro" id="IPR003838">
    <property type="entry name" value="ABC3_permease_C"/>
</dbReference>
<sequence length="793" mass="90152">MLQLKNIYKSYITGGSRQIALDGINLKFRESEFVTVLGPSGSGKTTFLNIIGGLERCDKGDLIINGKSTKEFTDSNWDFYRNNNIGFIFKNYNLIPHLSILENVTIAVSFNGLSKKEKQEKAIEALNRVGIKDYMRKTSQYLTKDEMQRVAIARALVNNPKIILADEPTGNLDSKSTIEIMNLIKEIFKDKLVILITQNPGIAKRYATRMITFRDGEVIEDTNPLKEDLHQKEIDLKRTHMKISMAIKLAIRDISNKKLRMFFYVLISSIGIMGIALIVALLQGFNKQISGYENDTLANYPIVINKVYTNYSIHNTSQNSKQTQNDLKNSKLNTKNDIIYSYNSSQNSTEHINQVNKDYIDYIKQMDKDLVSEISYESQINMNILREDEDGKVSILDTSTINLSSYPKDNGQETYLEKNYELLYGYYPTNKNEVVLIVDEKNRLDTNILNALGIDVKKNKEIKFDDLIGKEYKIILNDEFYKKQNGHFYVDSSEKNLKKLYNSKNTITISITAILRAKEDSNLSNLPEGISYSNELFNYYIDDCKKSDIVKSQQDSNYNVITGQTLKNSKNKEDEIFEISGINILNNVNQSTTKNQMLSSLGASLLPSSITIYPKDFESKSDIIEYLDNYNKDKNEDEKILYKDTSTTINKLSTNIMKGITIVLVVFATLIFFISLITIFILTYASVLERKTEVCILRVLGGKKRDIVRLFNTENVIIGFLAGILGVFLAYTFIVPMNYGLEKITDLSNVAILKVENAIVVIAISVILTFIGGFIPAKIAARKDPVEFLKNQN</sequence>
<feature type="transmembrane region" description="Helical" evidence="10">
    <location>
        <begin position="261"/>
        <end position="282"/>
    </location>
</feature>
<dbReference type="InterPro" id="IPR017911">
    <property type="entry name" value="MacB-like_ATP-bd"/>
</dbReference>
<evidence type="ECO:0000256" key="8">
    <source>
        <dbReference type="ARBA" id="ARBA00023136"/>
    </source>
</evidence>
<evidence type="ECO:0000256" key="10">
    <source>
        <dbReference type="SAM" id="Phobius"/>
    </source>
</evidence>
<dbReference type="Pfam" id="PF02687">
    <property type="entry name" value="FtsX"/>
    <property type="match status" value="1"/>
</dbReference>
<organism evidence="12">
    <name type="scientific">Intestinibacter bartlettii</name>
    <dbReference type="NCBI Taxonomy" id="261299"/>
    <lineage>
        <taxon>Bacteria</taxon>
        <taxon>Bacillati</taxon>
        <taxon>Bacillota</taxon>
        <taxon>Clostridia</taxon>
        <taxon>Peptostreptococcales</taxon>
        <taxon>Peptostreptococcaceae</taxon>
        <taxon>Intestinibacter</taxon>
    </lineage>
</organism>
<dbReference type="PANTHER" id="PTHR42798:SF6">
    <property type="entry name" value="CELL DIVISION ATP-BINDING PROTEIN FTSE"/>
    <property type="match status" value="1"/>
</dbReference>
<dbReference type="InterPro" id="IPR003439">
    <property type="entry name" value="ABC_transporter-like_ATP-bd"/>
</dbReference>
<keyword evidence="6 12" id="KW-0067">ATP-binding</keyword>
<evidence type="ECO:0000259" key="11">
    <source>
        <dbReference type="PROSITE" id="PS50893"/>
    </source>
</evidence>
<evidence type="ECO:0000256" key="6">
    <source>
        <dbReference type="ARBA" id="ARBA00022840"/>
    </source>
</evidence>